<keyword evidence="2" id="KW-1185">Reference proteome</keyword>
<dbReference type="AlphaFoldDB" id="N2BDU6"/>
<evidence type="ECO:0000313" key="2">
    <source>
        <dbReference type="Proteomes" id="UP000012589"/>
    </source>
</evidence>
<dbReference type="HOGENOM" id="CLU_2316078_0_0_9"/>
<reference evidence="1 2" key="1">
    <citation type="journal article" date="2014" name="Genome Announc.">
        <title>Draft genome sequences of the altered schaedler flora, a defined bacterial community from gnotobiotic mice.</title>
        <authorList>
            <person name="Wannemuehler M.J."/>
            <person name="Overstreet A.M."/>
            <person name="Ward D.V."/>
            <person name="Phillips G.J."/>
        </authorList>
    </citation>
    <scope>NUCLEOTIDE SEQUENCE [LARGE SCALE GENOMIC DNA]</scope>
    <source>
        <strain evidence="1 2">ASF492</strain>
    </source>
</reference>
<gene>
    <name evidence="1" type="ORF">C823_00888</name>
</gene>
<accession>N2BDU6</accession>
<proteinExistence type="predicted"/>
<sequence>MPNISFQILENGYIESLIQVHKSVLIDKIKRYGSYVDVNINNASELCEREKITNKYIWLWAYHNKVCELYRLSEYQVQIILGIDLRVMKSTISFDDSEG</sequence>
<dbReference type="STRING" id="1235802.C823_00888"/>
<comment type="caution">
    <text evidence="1">The sequence shown here is derived from an EMBL/GenBank/DDBJ whole genome shotgun (WGS) entry which is preliminary data.</text>
</comment>
<protein>
    <submittedName>
        <fullName evidence="1">Uncharacterized protein</fullName>
    </submittedName>
</protein>
<organism evidence="1 2">
    <name type="scientific">Eubacterium plexicaudatum ASF492</name>
    <dbReference type="NCBI Taxonomy" id="1235802"/>
    <lineage>
        <taxon>Bacteria</taxon>
        <taxon>Bacillati</taxon>
        <taxon>Bacillota</taxon>
        <taxon>Clostridia</taxon>
        <taxon>Eubacteriales</taxon>
        <taxon>Eubacteriaceae</taxon>
        <taxon>Eubacterium</taxon>
    </lineage>
</organism>
<evidence type="ECO:0000313" key="1">
    <source>
        <dbReference type="EMBL" id="EMZ36520.1"/>
    </source>
</evidence>
<name>N2BDU6_9FIRM</name>
<dbReference type="Proteomes" id="UP000012589">
    <property type="component" value="Unassembled WGS sequence"/>
</dbReference>
<dbReference type="EMBL" id="AQFT01000023">
    <property type="protein sequence ID" value="EMZ36520.1"/>
    <property type="molecule type" value="Genomic_DNA"/>
</dbReference>